<dbReference type="Proteomes" id="UP000179099">
    <property type="component" value="Unassembled WGS sequence"/>
</dbReference>
<name>A0A1G2F706_9BACT</name>
<dbReference type="STRING" id="1801992.A2Y98_03710"/>
<reference evidence="1 2" key="1">
    <citation type="journal article" date="2016" name="Nat. Commun.">
        <title>Thousands of microbial genomes shed light on interconnected biogeochemical processes in an aquifer system.</title>
        <authorList>
            <person name="Anantharaman K."/>
            <person name="Brown C.T."/>
            <person name="Hug L.A."/>
            <person name="Sharon I."/>
            <person name="Castelle C.J."/>
            <person name="Probst A.J."/>
            <person name="Thomas B.C."/>
            <person name="Singh A."/>
            <person name="Wilkins M.J."/>
            <person name="Karaoz U."/>
            <person name="Brodie E.L."/>
            <person name="Williams K.H."/>
            <person name="Hubbard S.S."/>
            <person name="Banfield J.F."/>
        </authorList>
    </citation>
    <scope>NUCLEOTIDE SEQUENCE [LARGE SCALE GENOMIC DNA]</scope>
</reference>
<evidence type="ECO:0000313" key="1">
    <source>
        <dbReference type="EMBL" id="OGZ33400.1"/>
    </source>
</evidence>
<comment type="caution">
    <text evidence="1">The sequence shown here is derived from an EMBL/GenBank/DDBJ whole genome shotgun (WGS) entry which is preliminary data.</text>
</comment>
<sequence>MFIFWNKNIKNAGAKRKNLKKTALARSKGETAMAKKFKKCQADGCGKFLNSYNKIGFCSLHIDGPAKKIFVAFTKGRRSEACLCWWGDKESILKDYRSCIEITVTGRHYFYLKKMAALLDRLEPVLGSTFLSVDIPDMLLRAFKRNPQKI</sequence>
<organism evidence="1 2">
    <name type="scientific">Candidatus Portnoybacteria bacterium RBG_19FT_COMBO_36_7</name>
    <dbReference type="NCBI Taxonomy" id="1801992"/>
    <lineage>
        <taxon>Bacteria</taxon>
        <taxon>Candidatus Portnoyibacteriota</taxon>
    </lineage>
</organism>
<gene>
    <name evidence="1" type="ORF">A2Y98_03710</name>
</gene>
<proteinExistence type="predicted"/>
<protein>
    <submittedName>
        <fullName evidence="1">Uncharacterized protein</fullName>
    </submittedName>
</protein>
<accession>A0A1G2F706</accession>
<dbReference type="AlphaFoldDB" id="A0A1G2F706"/>
<evidence type="ECO:0000313" key="2">
    <source>
        <dbReference type="Proteomes" id="UP000179099"/>
    </source>
</evidence>
<dbReference type="EMBL" id="MHMW01000030">
    <property type="protein sequence ID" value="OGZ33400.1"/>
    <property type="molecule type" value="Genomic_DNA"/>
</dbReference>